<organism evidence="1 2">
    <name type="scientific">Fusarium mangiferae</name>
    <name type="common">Mango malformation disease fungus</name>
    <dbReference type="NCBI Taxonomy" id="192010"/>
    <lineage>
        <taxon>Eukaryota</taxon>
        <taxon>Fungi</taxon>
        <taxon>Dikarya</taxon>
        <taxon>Ascomycota</taxon>
        <taxon>Pezizomycotina</taxon>
        <taxon>Sordariomycetes</taxon>
        <taxon>Hypocreomycetidae</taxon>
        <taxon>Hypocreales</taxon>
        <taxon>Nectriaceae</taxon>
        <taxon>Fusarium</taxon>
        <taxon>Fusarium fujikuroi species complex</taxon>
    </lineage>
</organism>
<dbReference type="Proteomes" id="UP000184255">
    <property type="component" value="Unassembled WGS sequence"/>
</dbReference>
<evidence type="ECO:0008006" key="3">
    <source>
        <dbReference type="Google" id="ProtNLM"/>
    </source>
</evidence>
<comment type="caution">
    <text evidence="1">The sequence shown here is derived from an EMBL/GenBank/DDBJ whole genome shotgun (WGS) entry which is preliminary data.</text>
</comment>
<dbReference type="GeneID" id="65082755"/>
<sequence>MCDQQIREWLYVAGGVLKVRYISPVPAPESSIRIPGSSPQKQFSNLLHQEHTQDFFAGIEVDEIWLNPRLFSDPGLFVSPRREPHADSPPPCCAFSQTKDLHGLGGISSLHYIHSNILQESYRDSDLPYNEPLEVVGPRNPDSAFLSKLNPFFPHQRSRNAAVYETPPHRQHLELSPCLPPSYSISPHPAWPDDSPLSIFFSSSSPSSSPCILSAESSKLQGMAQVCEDTNILHSNSHHKPTIDPERGSFRCIKCSINPFKYERDLKRHLDSKHSGAFYVCRCGYSNGRKDVYRNHLLKENCSGERSYICTCGRSTCDLAEHRHHFEGCRKGKRGRPTKQNARVKV</sequence>
<name>A0A1L7TDY4_FUSMA</name>
<evidence type="ECO:0000313" key="2">
    <source>
        <dbReference type="Proteomes" id="UP000184255"/>
    </source>
</evidence>
<protein>
    <recommendedName>
        <fullName evidence="3">C2H2-type domain-containing protein</fullName>
    </recommendedName>
</protein>
<dbReference type="EMBL" id="FCQH01000006">
    <property type="protein sequence ID" value="CVK94343.1"/>
    <property type="molecule type" value="Genomic_DNA"/>
</dbReference>
<keyword evidence="2" id="KW-1185">Reference proteome</keyword>
<proteinExistence type="predicted"/>
<gene>
    <name evidence="1" type="ORF">FMAN_03484</name>
</gene>
<accession>A0A1L7TDY4</accession>
<dbReference type="VEuPathDB" id="FungiDB:FMAN_03484"/>
<evidence type="ECO:0000313" key="1">
    <source>
        <dbReference type="EMBL" id="CVK94343.1"/>
    </source>
</evidence>
<reference evidence="2" key="1">
    <citation type="journal article" date="2016" name="Genome Biol. Evol.">
        <title>Comparative 'omics' of the Fusarium fujikuroi species complex highlights differences in genetic potential and metabolite synthesis.</title>
        <authorList>
            <person name="Niehaus E.-M."/>
            <person name="Muensterkoetter M."/>
            <person name="Proctor R.H."/>
            <person name="Brown D.W."/>
            <person name="Sharon A."/>
            <person name="Idan Y."/>
            <person name="Oren-Young L."/>
            <person name="Sieber C.M."/>
            <person name="Novak O."/>
            <person name="Pencik A."/>
            <person name="Tarkowska D."/>
            <person name="Hromadova K."/>
            <person name="Freeman S."/>
            <person name="Maymon M."/>
            <person name="Elazar M."/>
            <person name="Youssef S.A."/>
            <person name="El-Shabrawy E.S.M."/>
            <person name="Shalaby A.B.A."/>
            <person name="Houterman P."/>
            <person name="Brock N.L."/>
            <person name="Burkhardt I."/>
            <person name="Tsavkelova E.A."/>
            <person name="Dickschat J.S."/>
            <person name="Galuszka P."/>
            <person name="Gueldener U."/>
            <person name="Tudzynski B."/>
        </authorList>
    </citation>
    <scope>NUCLEOTIDE SEQUENCE [LARGE SCALE GENOMIC DNA]</scope>
    <source>
        <strain evidence="2">MRC7560</strain>
    </source>
</reference>
<dbReference type="AlphaFoldDB" id="A0A1L7TDY4"/>
<dbReference type="RefSeq" id="XP_041682784.1">
    <property type="nucleotide sequence ID" value="XM_041832307.1"/>
</dbReference>